<dbReference type="PANTHER" id="PTHR15071:SF13">
    <property type="entry name" value="AUTOPHAGY-RELATED PROTEIN 27"/>
    <property type="match status" value="1"/>
</dbReference>
<keyword evidence="13" id="KW-0333">Golgi apparatus</keyword>
<evidence type="ECO:0000259" key="21">
    <source>
        <dbReference type="PROSITE" id="PS51914"/>
    </source>
</evidence>
<comment type="subcellular location">
    <subcellularLocation>
        <location evidence="2">Cytoplasmic vesicle membrane</location>
        <topology evidence="2">Single-pass type I membrane protein</topology>
    </subcellularLocation>
    <subcellularLocation>
        <location evidence="4">Golgi apparatus membrane</location>
        <topology evidence="4">Single-pass type I membrane protein</topology>
    </subcellularLocation>
    <subcellularLocation>
        <location evidence="1">Mitochondrion membrane</location>
        <topology evidence="1">Single-pass membrane protein</topology>
    </subcellularLocation>
    <subcellularLocation>
        <location evidence="3">Preautophagosomal structure membrane</location>
        <topology evidence="3">Single-pass type I membrane protein</topology>
    </subcellularLocation>
</comment>
<dbReference type="GO" id="GO:0034045">
    <property type="term" value="C:phagophore assembly site membrane"/>
    <property type="evidence" value="ECO:0007669"/>
    <property type="project" value="UniProtKB-SubCell"/>
</dbReference>
<sequence>MRLSTSLAFAASATLAAAAWDCKLDNYDLTPLAGVKTVTHDVDTPPSTTRRIVRINLCDQLGKEDKVADEDQCHGDVQACMQVVSVKKGADDRYLQAVPMWDKDSPSPEVGDVREKEWQLRIKSSKKYAGLEQYMNINMICDPDAGNDAAPIFGYFGEGDGKATLELAWRSKAACKRDESAPDAPSDGDGGDGEKSSGGGFFHTLGVIFWIVVFALLAYFVLGALYNYQNYGARGADLIPHRDFWREVPALAQDLGSHLFNNVRQSGSRGGYSSLG</sequence>
<keyword evidence="11 19" id="KW-1133">Transmembrane helix</keyword>
<organism evidence="22 23">
    <name type="scientific">Trichosporon asahii var. asahii (strain CBS 8904)</name>
    <name type="common">Yeast</name>
    <dbReference type="NCBI Taxonomy" id="1220162"/>
    <lineage>
        <taxon>Eukaryota</taxon>
        <taxon>Fungi</taxon>
        <taxon>Dikarya</taxon>
        <taxon>Basidiomycota</taxon>
        <taxon>Agaricomycotina</taxon>
        <taxon>Tremellomycetes</taxon>
        <taxon>Trichosporonales</taxon>
        <taxon>Trichosporonaceae</taxon>
        <taxon>Trichosporon</taxon>
    </lineage>
</organism>
<dbReference type="InterPro" id="IPR018939">
    <property type="entry name" value="Autophagy-rel_prot_27"/>
</dbReference>
<evidence type="ECO:0000256" key="19">
    <source>
        <dbReference type="SAM" id="Phobius"/>
    </source>
</evidence>
<feature type="region of interest" description="Disordered" evidence="18">
    <location>
        <begin position="176"/>
        <end position="195"/>
    </location>
</feature>
<dbReference type="GO" id="GO:0015031">
    <property type="term" value="P:protein transport"/>
    <property type="evidence" value="ECO:0007669"/>
    <property type="project" value="UniProtKB-KW"/>
</dbReference>
<evidence type="ECO:0000256" key="15">
    <source>
        <dbReference type="ARBA" id="ARBA00023136"/>
    </source>
</evidence>
<keyword evidence="17" id="KW-0968">Cytoplasmic vesicle</keyword>
<evidence type="ECO:0000256" key="2">
    <source>
        <dbReference type="ARBA" id="ARBA00004358"/>
    </source>
</evidence>
<evidence type="ECO:0000313" key="22">
    <source>
        <dbReference type="EMBL" id="EKD00774.1"/>
    </source>
</evidence>
<dbReference type="GO" id="GO:0006914">
    <property type="term" value="P:autophagy"/>
    <property type="evidence" value="ECO:0007669"/>
    <property type="project" value="UniProtKB-KW"/>
</dbReference>
<dbReference type="HOGENOM" id="CLU_047751_1_0_1"/>
<evidence type="ECO:0000256" key="1">
    <source>
        <dbReference type="ARBA" id="ARBA00004304"/>
    </source>
</evidence>
<feature type="domain" description="MRH" evidence="21">
    <location>
        <begin position="20"/>
        <end position="177"/>
    </location>
</feature>
<keyword evidence="14" id="KW-0496">Mitochondrion</keyword>
<feature type="signal peptide" evidence="20">
    <location>
        <begin position="1"/>
        <end position="18"/>
    </location>
</feature>
<dbReference type="GO" id="GO:0030659">
    <property type="term" value="C:cytoplasmic vesicle membrane"/>
    <property type="evidence" value="ECO:0007669"/>
    <property type="project" value="UniProtKB-SubCell"/>
</dbReference>
<dbReference type="PANTHER" id="PTHR15071">
    <property type="entry name" value="MANNOSE-6-PHOSPHATE RECEPTOR FAMILY MEMBER"/>
    <property type="match status" value="1"/>
</dbReference>
<keyword evidence="8 19" id="KW-0812">Transmembrane</keyword>
<dbReference type="InParanoid" id="K1WH41"/>
<feature type="transmembrane region" description="Helical" evidence="19">
    <location>
        <begin position="207"/>
        <end position="228"/>
    </location>
</feature>
<dbReference type="EMBL" id="AMBO01000334">
    <property type="protein sequence ID" value="EKD00774.1"/>
    <property type="molecule type" value="Genomic_DNA"/>
</dbReference>
<evidence type="ECO:0000256" key="11">
    <source>
        <dbReference type="ARBA" id="ARBA00022989"/>
    </source>
</evidence>
<evidence type="ECO:0000256" key="9">
    <source>
        <dbReference type="ARBA" id="ARBA00022729"/>
    </source>
</evidence>
<comment type="caution">
    <text evidence="22">The sequence shown here is derived from an EMBL/GenBank/DDBJ whole genome shotgun (WGS) entry which is preliminary data.</text>
</comment>
<evidence type="ECO:0000256" key="8">
    <source>
        <dbReference type="ARBA" id="ARBA00022692"/>
    </source>
</evidence>
<dbReference type="SUPFAM" id="SSF50911">
    <property type="entry name" value="Mannose 6-phosphate receptor domain"/>
    <property type="match status" value="1"/>
</dbReference>
<keyword evidence="9 20" id="KW-0732">Signal</keyword>
<evidence type="ECO:0000256" key="12">
    <source>
        <dbReference type="ARBA" id="ARBA00023006"/>
    </source>
</evidence>
<dbReference type="Gene3D" id="2.70.130.10">
    <property type="entry name" value="Mannose-6-phosphate receptor binding domain"/>
    <property type="match status" value="1"/>
</dbReference>
<keyword evidence="23" id="KW-1185">Reference proteome</keyword>
<dbReference type="InterPro" id="IPR044865">
    <property type="entry name" value="MRH_dom"/>
</dbReference>
<evidence type="ECO:0000256" key="7">
    <source>
        <dbReference type="ARBA" id="ARBA00022448"/>
    </source>
</evidence>
<dbReference type="OrthoDB" id="29460at2759"/>
<keyword evidence="12" id="KW-0072">Autophagy</keyword>
<name>K1WH41_TRIAC</name>
<dbReference type="STRING" id="1220162.K1WH41"/>
<keyword evidence="15 19" id="KW-0472">Membrane</keyword>
<evidence type="ECO:0000256" key="16">
    <source>
        <dbReference type="ARBA" id="ARBA00023157"/>
    </source>
</evidence>
<dbReference type="GO" id="GO:0031966">
    <property type="term" value="C:mitochondrial membrane"/>
    <property type="evidence" value="ECO:0007669"/>
    <property type="project" value="UniProtKB-SubCell"/>
</dbReference>
<evidence type="ECO:0000256" key="5">
    <source>
        <dbReference type="ARBA" id="ARBA00005363"/>
    </source>
</evidence>
<dbReference type="InterPro" id="IPR009011">
    <property type="entry name" value="Man6P_isomerase_rcpt-bd_dom_sf"/>
</dbReference>
<evidence type="ECO:0000256" key="10">
    <source>
        <dbReference type="ARBA" id="ARBA00022927"/>
    </source>
</evidence>
<gene>
    <name evidence="22" type="ORF">A1Q2_04966</name>
</gene>
<evidence type="ECO:0000256" key="4">
    <source>
        <dbReference type="ARBA" id="ARBA00004614"/>
    </source>
</evidence>
<evidence type="ECO:0000256" key="18">
    <source>
        <dbReference type="SAM" id="MobiDB-lite"/>
    </source>
</evidence>
<dbReference type="OMA" id="GSSHWGF"/>
<keyword evidence="10" id="KW-0653">Protein transport</keyword>
<dbReference type="Proteomes" id="UP000006757">
    <property type="component" value="Unassembled WGS sequence"/>
</dbReference>
<dbReference type="AlphaFoldDB" id="K1WH41"/>
<evidence type="ECO:0000256" key="17">
    <source>
        <dbReference type="ARBA" id="ARBA00023329"/>
    </source>
</evidence>
<reference evidence="22 23" key="1">
    <citation type="journal article" date="2012" name="Eukaryot. Cell">
        <title>Genome sequence of the Trichosporon asahii environmental strain CBS 8904.</title>
        <authorList>
            <person name="Yang R.Y."/>
            <person name="Li H.T."/>
            <person name="Zhu H."/>
            <person name="Zhou G.P."/>
            <person name="Wang M."/>
            <person name="Wang L."/>
        </authorList>
    </citation>
    <scope>NUCLEOTIDE SEQUENCE [LARGE SCALE GENOMIC DNA]</scope>
    <source>
        <strain evidence="22 23">CBS 8904</strain>
    </source>
</reference>
<proteinExistence type="inferred from homology"/>
<keyword evidence="7" id="KW-0813">Transport</keyword>
<protein>
    <recommendedName>
        <fullName evidence="6">Autophagy-related protein 27</fullName>
    </recommendedName>
</protein>
<evidence type="ECO:0000313" key="23">
    <source>
        <dbReference type="Proteomes" id="UP000006757"/>
    </source>
</evidence>
<evidence type="ECO:0000256" key="3">
    <source>
        <dbReference type="ARBA" id="ARBA00004472"/>
    </source>
</evidence>
<evidence type="ECO:0000256" key="14">
    <source>
        <dbReference type="ARBA" id="ARBA00023128"/>
    </source>
</evidence>
<dbReference type="GO" id="GO:0000139">
    <property type="term" value="C:Golgi membrane"/>
    <property type="evidence" value="ECO:0007669"/>
    <property type="project" value="UniProtKB-SubCell"/>
</dbReference>
<dbReference type="Pfam" id="PF09451">
    <property type="entry name" value="ATG27"/>
    <property type="match status" value="1"/>
</dbReference>
<dbReference type="PROSITE" id="PS51914">
    <property type="entry name" value="MRH"/>
    <property type="match status" value="1"/>
</dbReference>
<evidence type="ECO:0000256" key="6">
    <source>
        <dbReference type="ARBA" id="ARBA00013776"/>
    </source>
</evidence>
<comment type="similarity">
    <text evidence="5">Belongs to the ATG27 family.</text>
</comment>
<keyword evidence="16" id="KW-1015">Disulfide bond</keyword>
<feature type="chain" id="PRO_5003854416" description="Autophagy-related protein 27" evidence="20">
    <location>
        <begin position="19"/>
        <end position="276"/>
    </location>
</feature>
<dbReference type="eggNOG" id="ENOG502S1VT">
    <property type="taxonomic scope" value="Eukaryota"/>
</dbReference>
<accession>K1WH41</accession>
<evidence type="ECO:0000256" key="20">
    <source>
        <dbReference type="SAM" id="SignalP"/>
    </source>
</evidence>
<evidence type="ECO:0000256" key="13">
    <source>
        <dbReference type="ARBA" id="ARBA00023034"/>
    </source>
</evidence>